<dbReference type="GO" id="GO:0004354">
    <property type="term" value="F:glutamate dehydrogenase (NADP+) activity"/>
    <property type="evidence" value="ECO:0007669"/>
    <property type="project" value="TreeGrafter"/>
</dbReference>
<dbReference type="PANTHER" id="PTHR43571:SF1">
    <property type="entry name" value="NADP-SPECIFIC GLUTAMATE DEHYDROGENASE 1-RELATED"/>
    <property type="match status" value="1"/>
</dbReference>
<sequence>MCRKRKKIHIKKNNVHFAPEKAANAGDVAVSSLEMALDNMGFSRSFEEVDGRIREILKNIHGNSTEAAETYNCAGDLVIGV</sequence>
<evidence type="ECO:0000313" key="2">
    <source>
        <dbReference type="EMBL" id="QQK81348.1"/>
    </source>
</evidence>
<reference evidence="2 3" key="1">
    <citation type="submission" date="2020-06" db="EMBL/GenBank/DDBJ databases">
        <title>Genomic analysis of Salicibibacter sp. NKC21-4.</title>
        <authorList>
            <person name="Oh Y.J."/>
        </authorList>
    </citation>
    <scope>NUCLEOTIDE SEQUENCE [LARGE SCALE GENOMIC DNA]</scope>
    <source>
        <strain evidence="2 3">NKC21-4</strain>
    </source>
</reference>
<evidence type="ECO:0000259" key="1">
    <source>
        <dbReference type="Pfam" id="PF00208"/>
    </source>
</evidence>
<protein>
    <recommendedName>
        <fullName evidence="1">Glutamate/phenylalanine/leucine/valine/L-tryptophan dehydrogenase C-terminal domain-containing protein</fullName>
    </recommendedName>
</protein>
<evidence type="ECO:0000313" key="3">
    <source>
        <dbReference type="Proteomes" id="UP000595349"/>
    </source>
</evidence>
<dbReference type="PANTHER" id="PTHR43571">
    <property type="entry name" value="NADP-SPECIFIC GLUTAMATE DEHYDROGENASE 1-RELATED"/>
    <property type="match status" value="1"/>
</dbReference>
<dbReference type="InterPro" id="IPR006096">
    <property type="entry name" value="Glu/Leu/Phe/Val/Trp_DH_C"/>
</dbReference>
<dbReference type="EMBL" id="CP054706">
    <property type="protein sequence ID" value="QQK81348.1"/>
    <property type="molecule type" value="Genomic_DNA"/>
</dbReference>
<dbReference type="RefSeq" id="WP_200085778.1">
    <property type="nucleotide sequence ID" value="NZ_CP054706.1"/>
</dbReference>
<dbReference type="Pfam" id="PF00208">
    <property type="entry name" value="ELFV_dehydrog"/>
    <property type="match status" value="1"/>
</dbReference>
<dbReference type="InterPro" id="IPR050724">
    <property type="entry name" value="Glu_Leu_Phe_Val_DH"/>
</dbReference>
<name>A0A7T7CGL9_9BACI</name>
<dbReference type="InterPro" id="IPR036291">
    <property type="entry name" value="NAD(P)-bd_dom_sf"/>
</dbReference>
<dbReference type="GO" id="GO:0006537">
    <property type="term" value="P:glutamate biosynthetic process"/>
    <property type="evidence" value="ECO:0007669"/>
    <property type="project" value="TreeGrafter"/>
</dbReference>
<dbReference type="Gene3D" id="3.40.50.720">
    <property type="entry name" value="NAD(P)-binding Rossmann-like Domain"/>
    <property type="match status" value="1"/>
</dbReference>
<keyword evidence="3" id="KW-1185">Reference proteome</keyword>
<feature type="domain" description="Glutamate/phenylalanine/leucine/valine/L-tryptophan dehydrogenase C-terminal" evidence="1">
    <location>
        <begin position="9"/>
        <end position="74"/>
    </location>
</feature>
<dbReference type="Proteomes" id="UP000595349">
    <property type="component" value="Chromosome"/>
</dbReference>
<dbReference type="SUPFAM" id="SSF51735">
    <property type="entry name" value="NAD(P)-binding Rossmann-fold domains"/>
    <property type="match status" value="1"/>
</dbReference>
<gene>
    <name evidence="2" type="ORF">HUG20_16495</name>
</gene>
<proteinExistence type="predicted"/>
<organism evidence="2 3">
    <name type="scientific">Salicibibacter cibi</name>
    <dbReference type="NCBI Taxonomy" id="2743001"/>
    <lineage>
        <taxon>Bacteria</taxon>
        <taxon>Bacillati</taxon>
        <taxon>Bacillota</taxon>
        <taxon>Bacilli</taxon>
        <taxon>Bacillales</taxon>
        <taxon>Bacillaceae</taxon>
        <taxon>Salicibibacter</taxon>
    </lineage>
</organism>
<dbReference type="KEGG" id="scib:HUG20_16495"/>
<accession>A0A7T7CGL9</accession>
<dbReference type="GO" id="GO:0005829">
    <property type="term" value="C:cytosol"/>
    <property type="evidence" value="ECO:0007669"/>
    <property type="project" value="TreeGrafter"/>
</dbReference>
<dbReference type="AlphaFoldDB" id="A0A7T7CGL9"/>